<reference evidence="1" key="1">
    <citation type="submission" date="2021-06" db="EMBL/GenBank/DDBJ databases">
        <authorList>
            <person name="Kallberg Y."/>
            <person name="Tangrot J."/>
            <person name="Rosling A."/>
        </authorList>
    </citation>
    <scope>NUCLEOTIDE SEQUENCE</scope>
    <source>
        <strain evidence="1">MA453B</strain>
    </source>
</reference>
<name>A0A9N9J3D1_9GLOM</name>
<dbReference type="AlphaFoldDB" id="A0A9N9J3D1"/>
<dbReference type="EMBL" id="CAJVPY010017136">
    <property type="protein sequence ID" value="CAG8760520.1"/>
    <property type="molecule type" value="Genomic_DNA"/>
</dbReference>
<proteinExistence type="predicted"/>
<evidence type="ECO:0000313" key="1">
    <source>
        <dbReference type="EMBL" id="CAG8760520.1"/>
    </source>
</evidence>
<accession>A0A9N9J3D1</accession>
<comment type="caution">
    <text evidence="1">The sequence shown here is derived from an EMBL/GenBank/DDBJ whole genome shotgun (WGS) entry which is preliminary data.</text>
</comment>
<dbReference type="Proteomes" id="UP000789405">
    <property type="component" value="Unassembled WGS sequence"/>
</dbReference>
<gene>
    <name evidence="1" type="ORF">DERYTH_LOCUS17778</name>
</gene>
<evidence type="ECO:0000313" key="2">
    <source>
        <dbReference type="Proteomes" id="UP000789405"/>
    </source>
</evidence>
<protein>
    <submittedName>
        <fullName evidence="1">20157_t:CDS:1</fullName>
    </submittedName>
</protein>
<feature type="non-terminal residue" evidence="1">
    <location>
        <position position="1"/>
    </location>
</feature>
<organism evidence="1 2">
    <name type="scientific">Dentiscutata erythropus</name>
    <dbReference type="NCBI Taxonomy" id="1348616"/>
    <lineage>
        <taxon>Eukaryota</taxon>
        <taxon>Fungi</taxon>
        <taxon>Fungi incertae sedis</taxon>
        <taxon>Mucoromycota</taxon>
        <taxon>Glomeromycotina</taxon>
        <taxon>Glomeromycetes</taxon>
        <taxon>Diversisporales</taxon>
        <taxon>Gigasporaceae</taxon>
        <taxon>Dentiscutata</taxon>
    </lineage>
</organism>
<keyword evidence="2" id="KW-1185">Reference proteome</keyword>
<sequence length="93" mass="10732">IQKKIEVTSELLYKILEEASILRRYFLPSLMQTSYTILVELTYPIASINMGMSSFLESSVLESFLEYRLWEEVSTSGIFVLSPWEIVRSVMGV</sequence>